<evidence type="ECO:0000313" key="2">
    <source>
        <dbReference type="EMBL" id="EKX53867.1"/>
    </source>
</evidence>
<dbReference type="EnsemblProtists" id="EKX53867">
    <property type="protein sequence ID" value="EKX53867"/>
    <property type="gene ID" value="GUITHDRAFT_100833"/>
</dbReference>
<keyword evidence="4" id="KW-1185">Reference proteome</keyword>
<accession>L1JZT6</accession>
<dbReference type="KEGG" id="gtt:GUITHDRAFT_100833"/>
<keyword evidence="1" id="KW-0472">Membrane</keyword>
<keyword evidence="1" id="KW-1133">Transmembrane helix</keyword>
<reference evidence="2 4" key="1">
    <citation type="journal article" date="2012" name="Nature">
        <title>Algal genomes reveal evolutionary mosaicism and the fate of nucleomorphs.</title>
        <authorList>
            <consortium name="DOE Joint Genome Institute"/>
            <person name="Curtis B.A."/>
            <person name="Tanifuji G."/>
            <person name="Burki F."/>
            <person name="Gruber A."/>
            <person name="Irimia M."/>
            <person name="Maruyama S."/>
            <person name="Arias M.C."/>
            <person name="Ball S.G."/>
            <person name="Gile G.H."/>
            <person name="Hirakawa Y."/>
            <person name="Hopkins J.F."/>
            <person name="Kuo A."/>
            <person name="Rensing S.A."/>
            <person name="Schmutz J."/>
            <person name="Symeonidi A."/>
            <person name="Elias M."/>
            <person name="Eveleigh R.J."/>
            <person name="Herman E.K."/>
            <person name="Klute M.J."/>
            <person name="Nakayama T."/>
            <person name="Obornik M."/>
            <person name="Reyes-Prieto A."/>
            <person name="Armbrust E.V."/>
            <person name="Aves S.J."/>
            <person name="Beiko R.G."/>
            <person name="Coutinho P."/>
            <person name="Dacks J.B."/>
            <person name="Durnford D.G."/>
            <person name="Fast N.M."/>
            <person name="Green B.R."/>
            <person name="Grisdale C.J."/>
            <person name="Hempel F."/>
            <person name="Henrissat B."/>
            <person name="Hoppner M.P."/>
            <person name="Ishida K."/>
            <person name="Kim E."/>
            <person name="Koreny L."/>
            <person name="Kroth P.G."/>
            <person name="Liu Y."/>
            <person name="Malik S.B."/>
            <person name="Maier U.G."/>
            <person name="McRose D."/>
            <person name="Mock T."/>
            <person name="Neilson J.A."/>
            <person name="Onodera N.T."/>
            <person name="Poole A.M."/>
            <person name="Pritham E.J."/>
            <person name="Richards T.A."/>
            <person name="Rocap G."/>
            <person name="Roy S.W."/>
            <person name="Sarai C."/>
            <person name="Schaack S."/>
            <person name="Shirato S."/>
            <person name="Slamovits C.H."/>
            <person name="Spencer D.F."/>
            <person name="Suzuki S."/>
            <person name="Worden A.Z."/>
            <person name="Zauner S."/>
            <person name="Barry K."/>
            <person name="Bell C."/>
            <person name="Bharti A.K."/>
            <person name="Crow J.A."/>
            <person name="Grimwood J."/>
            <person name="Kramer R."/>
            <person name="Lindquist E."/>
            <person name="Lucas S."/>
            <person name="Salamov A."/>
            <person name="McFadden G.I."/>
            <person name="Lane C.E."/>
            <person name="Keeling P.J."/>
            <person name="Gray M.W."/>
            <person name="Grigoriev I.V."/>
            <person name="Archibald J.M."/>
        </authorList>
    </citation>
    <scope>NUCLEOTIDE SEQUENCE</scope>
    <source>
        <strain evidence="2 4">CCMP2712</strain>
    </source>
</reference>
<name>L1JZT6_GUITC</name>
<dbReference type="Proteomes" id="UP000011087">
    <property type="component" value="Unassembled WGS sequence"/>
</dbReference>
<sequence>MIYCRLLLAGIGTILLIVGVSLQFAAAGNLYGIPLSNMCEAYSGSKELSDAQAFTQLINTVRCATEIIACCEAHSPNIPGTTWYLSGICAKPWLTGLSQYNESMPPADKIELFTAVLGDFIGVAGPGDYLMANAEFWCKNCPNDYRKNCPFDPPPANPNEPGFQNNNLCDCPGGSLSQPGQAFWSMVQDYDLSSTYILCSDKARVYRSWITALFPSWPKDNLDHAEQQFLAKCWQVELREEGREEEQKDNDVEMEEWDMITFAVLSIFACIFSVVSIFKYFANSPMSTLGFNFAMLAVSLTLVSFWPLSFTGAAALVSRYYFCYGLSDPVVLNATSSARSRAAPTFFNGNPCFDLNSEGQHKPNPFIGQLGIYNAGYVSGGVLVVIALICMLAVVSKNAEVVLEEKLSTEQNGEQAAEPKS</sequence>
<feature type="transmembrane region" description="Helical" evidence="1">
    <location>
        <begin position="259"/>
        <end position="281"/>
    </location>
</feature>
<organism evidence="2">
    <name type="scientific">Guillardia theta (strain CCMP2712)</name>
    <name type="common">Cryptophyte</name>
    <dbReference type="NCBI Taxonomy" id="905079"/>
    <lineage>
        <taxon>Eukaryota</taxon>
        <taxon>Cryptophyceae</taxon>
        <taxon>Pyrenomonadales</taxon>
        <taxon>Geminigeraceae</taxon>
        <taxon>Guillardia</taxon>
    </lineage>
</organism>
<dbReference type="OrthoDB" id="10511597at2759"/>
<dbReference type="EMBL" id="JH992969">
    <property type="protein sequence ID" value="EKX53867.1"/>
    <property type="molecule type" value="Genomic_DNA"/>
</dbReference>
<dbReference type="AlphaFoldDB" id="L1JZT6"/>
<keyword evidence="1" id="KW-0812">Transmembrane</keyword>
<protein>
    <submittedName>
        <fullName evidence="2 3">Uncharacterized protein</fullName>
    </submittedName>
</protein>
<dbReference type="PaxDb" id="55529-EKX53867"/>
<feature type="transmembrane region" description="Helical" evidence="1">
    <location>
        <begin position="293"/>
        <end position="322"/>
    </location>
</feature>
<evidence type="ECO:0000313" key="4">
    <source>
        <dbReference type="Proteomes" id="UP000011087"/>
    </source>
</evidence>
<reference evidence="3" key="3">
    <citation type="submission" date="2016-03" db="UniProtKB">
        <authorList>
            <consortium name="EnsemblProtists"/>
        </authorList>
    </citation>
    <scope>IDENTIFICATION</scope>
</reference>
<dbReference type="HOGENOM" id="CLU_724502_0_0_1"/>
<evidence type="ECO:0000256" key="1">
    <source>
        <dbReference type="SAM" id="Phobius"/>
    </source>
</evidence>
<proteinExistence type="predicted"/>
<feature type="transmembrane region" description="Helical" evidence="1">
    <location>
        <begin position="372"/>
        <end position="395"/>
    </location>
</feature>
<reference evidence="4" key="2">
    <citation type="submission" date="2012-11" db="EMBL/GenBank/DDBJ databases">
        <authorList>
            <person name="Kuo A."/>
            <person name="Curtis B.A."/>
            <person name="Tanifuji G."/>
            <person name="Burki F."/>
            <person name="Gruber A."/>
            <person name="Irimia M."/>
            <person name="Maruyama S."/>
            <person name="Arias M.C."/>
            <person name="Ball S.G."/>
            <person name="Gile G.H."/>
            <person name="Hirakawa Y."/>
            <person name="Hopkins J.F."/>
            <person name="Rensing S.A."/>
            <person name="Schmutz J."/>
            <person name="Symeonidi A."/>
            <person name="Elias M."/>
            <person name="Eveleigh R.J."/>
            <person name="Herman E.K."/>
            <person name="Klute M.J."/>
            <person name="Nakayama T."/>
            <person name="Obornik M."/>
            <person name="Reyes-Prieto A."/>
            <person name="Armbrust E.V."/>
            <person name="Aves S.J."/>
            <person name="Beiko R.G."/>
            <person name="Coutinho P."/>
            <person name="Dacks J.B."/>
            <person name="Durnford D.G."/>
            <person name="Fast N.M."/>
            <person name="Green B.R."/>
            <person name="Grisdale C."/>
            <person name="Hempe F."/>
            <person name="Henrissat B."/>
            <person name="Hoppner M.P."/>
            <person name="Ishida K.-I."/>
            <person name="Kim E."/>
            <person name="Koreny L."/>
            <person name="Kroth P.G."/>
            <person name="Liu Y."/>
            <person name="Malik S.-B."/>
            <person name="Maier U.G."/>
            <person name="McRose D."/>
            <person name="Mock T."/>
            <person name="Neilson J.A."/>
            <person name="Onodera N.T."/>
            <person name="Poole A.M."/>
            <person name="Pritham E.J."/>
            <person name="Richards T.A."/>
            <person name="Rocap G."/>
            <person name="Roy S.W."/>
            <person name="Sarai C."/>
            <person name="Schaack S."/>
            <person name="Shirato S."/>
            <person name="Slamovits C.H."/>
            <person name="Spencer D.F."/>
            <person name="Suzuki S."/>
            <person name="Worden A.Z."/>
            <person name="Zauner S."/>
            <person name="Barry K."/>
            <person name="Bell C."/>
            <person name="Bharti A.K."/>
            <person name="Crow J.A."/>
            <person name="Grimwood J."/>
            <person name="Kramer R."/>
            <person name="Lindquist E."/>
            <person name="Lucas S."/>
            <person name="Salamov A."/>
            <person name="McFadden G.I."/>
            <person name="Lane C.E."/>
            <person name="Keeling P.J."/>
            <person name="Gray M.W."/>
            <person name="Grigoriev I.V."/>
            <person name="Archibald J.M."/>
        </authorList>
    </citation>
    <scope>NUCLEOTIDE SEQUENCE</scope>
    <source>
        <strain evidence="4">CCMP2712</strain>
    </source>
</reference>
<gene>
    <name evidence="2" type="ORF">GUITHDRAFT_100833</name>
</gene>
<evidence type="ECO:0000313" key="3">
    <source>
        <dbReference type="EnsemblProtists" id="EKX53867"/>
    </source>
</evidence>
<dbReference type="GeneID" id="17310337"/>
<dbReference type="RefSeq" id="XP_005840847.1">
    <property type="nucleotide sequence ID" value="XM_005840790.1"/>
</dbReference>